<keyword evidence="3" id="KW-1185">Reference proteome</keyword>
<feature type="transmembrane region" description="Helical" evidence="1">
    <location>
        <begin position="228"/>
        <end position="245"/>
    </location>
</feature>
<keyword evidence="1" id="KW-1133">Transmembrane helix</keyword>
<keyword evidence="1" id="KW-0812">Transmembrane</keyword>
<dbReference type="InterPro" id="IPR048147">
    <property type="entry name" value="CBO0543-like"/>
</dbReference>
<feature type="transmembrane region" description="Helical" evidence="1">
    <location>
        <begin position="164"/>
        <end position="185"/>
    </location>
</feature>
<evidence type="ECO:0000313" key="3">
    <source>
        <dbReference type="Proteomes" id="UP000049855"/>
    </source>
</evidence>
<sequence>MFLKKRGLYGCICFLSSLSLSLKRWGYCTYLLEVLLRPAGIYCIADTNEAGWGESNFHSQGACITKPTRGDHMSRVPSYEEVQQIQSAADVAGRKNWIGATVFTYQWWILVGLAVIPIIIWWRFVDRKKFFEILTYGLLVALVSGLLDAIGVETDAWDYKYDLVPLLDVFIVYDVSVLPVAYMAVYQYCQTWRSFAIANLIVAFVFSFISEPLLIWLDIYHPASWKHIYSFPGYFMLAVLLRWVMDLLKRKSLV</sequence>
<feature type="transmembrane region" description="Helical" evidence="1">
    <location>
        <begin position="105"/>
        <end position="124"/>
    </location>
</feature>
<dbReference type="Proteomes" id="UP000049855">
    <property type="component" value="Unassembled WGS sequence"/>
</dbReference>
<feature type="transmembrane region" description="Helical" evidence="1">
    <location>
        <begin position="133"/>
        <end position="152"/>
    </location>
</feature>
<reference evidence="3" key="1">
    <citation type="submission" date="2015-03" db="EMBL/GenBank/DDBJ databases">
        <authorList>
            <person name="Nijsse Bart"/>
        </authorList>
    </citation>
    <scope>NUCLEOTIDE SEQUENCE [LARGE SCALE GENOMIC DNA]</scope>
</reference>
<evidence type="ECO:0000256" key="1">
    <source>
        <dbReference type="SAM" id="Phobius"/>
    </source>
</evidence>
<organism evidence="2 3">
    <name type="scientific">Sporomusa ovata</name>
    <dbReference type="NCBI Taxonomy" id="2378"/>
    <lineage>
        <taxon>Bacteria</taxon>
        <taxon>Bacillati</taxon>
        <taxon>Bacillota</taxon>
        <taxon>Negativicutes</taxon>
        <taxon>Selenomonadales</taxon>
        <taxon>Sporomusaceae</taxon>
        <taxon>Sporomusa</taxon>
    </lineage>
</organism>
<name>A0A0U1L0A3_9FIRM</name>
<evidence type="ECO:0000313" key="2">
    <source>
        <dbReference type="EMBL" id="CQR72354.1"/>
    </source>
</evidence>
<feature type="transmembrane region" description="Helical" evidence="1">
    <location>
        <begin position="197"/>
        <end position="216"/>
    </location>
</feature>
<keyword evidence="1" id="KW-0472">Membrane</keyword>
<dbReference type="EMBL" id="CTRP01000010">
    <property type="protein sequence ID" value="CQR72354.1"/>
    <property type="molecule type" value="Genomic_DNA"/>
</dbReference>
<proteinExistence type="predicted"/>
<accession>A0A0U1L0A3</accession>
<gene>
    <name evidence="2" type="ORF">SpAn4DRAFT_2814</name>
</gene>
<protein>
    <submittedName>
        <fullName evidence="2">Uncharacterized protein</fullName>
    </submittedName>
</protein>
<dbReference type="AlphaFoldDB" id="A0A0U1L0A3"/>
<dbReference type="NCBIfam" id="NF041644">
    <property type="entry name" value="CBO0543_fam"/>
    <property type="match status" value="1"/>
</dbReference>